<dbReference type="InterPro" id="IPR016181">
    <property type="entry name" value="Acyl_CoA_acyltransferase"/>
</dbReference>
<dbReference type="InterPro" id="IPR000182">
    <property type="entry name" value="GNAT_dom"/>
</dbReference>
<dbReference type="AlphaFoldDB" id="A0A239L8A8"/>
<dbReference type="PROSITE" id="PS51186">
    <property type="entry name" value="GNAT"/>
    <property type="match status" value="1"/>
</dbReference>
<evidence type="ECO:0000313" key="3">
    <source>
        <dbReference type="Proteomes" id="UP000198393"/>
    </source>
</evidence>
<evidence type="ECO:0000313" key="2">
    <source>
        <dbReference type="EMBL" id="SNT26867.1"/>
    </source>
</evidence>
<dbReference type="OrthoDB" id="1178186at2"/>
<dbReference type="Gene3D" id="3.40.630.30">
    <property type="match status" value="1"/>
</dbReference>
<dbReference type="GO" id="GO:0016747">
    <property type="term" value="F:acyltransferase activity, transferring groups other than amino-acyl groups"/>
    <property type="evidence" value="ECO:0007669"/>
    <property type="project" value="InterPro"/>
</dbReference>
<reference evidence="2 3" key="1">
    <citation type="submission" date="2017-06" db="EMBL/GenBank/DDBJ databases">
        <authorList>
            <person name="Kim H.J."/>
            <person name="Triplett B.A."/>
        </authorList>
    </citation>
    <scope>NUCLEOTIDE SEQUENCE [LARGE SCALE GENOMIC DNA]</scope>
    <source>
        <strain evidence="2 3">DSM 19307</strain>
    </source>
</reference>
<dbReference type="EMBL" id="FZPD01000005">
    <property type="protein sequence ID" value="SNT26867.1"/>
    <property type="molecule type" value="Genomic_DNA"/>
</dbReference>
<keyword evidence="3" id="KW-1185">Reference proteome</keyword>
<sequence length="148" mass="16708">MNRLEVEKLDKSLLPQAYTFLELVFTKEQHIPKELIPLPFDEQFWWCVRSEGIVGTVAAWKDGKEWHWGRLAVGSNQRGHGLGKKLAVQSFSDLFQTGVEEIVIDARDITVKLLLSLGAKVTGSTSEFYSIPITPMILTKEGFEKSQS</sequence>
<feature type="domain" description="N-acetyltransferase" evidence="1">
    <location>
        <begin position="4"/>
        <end position="141"/>
    </location>
</feature>
<gene>
    <name evidence="2" type="ORF">SAMN05421640_3062</name>
</gene>
<evidence type="ECO:0000259" key="1">
    <source>
        <dbReference type="PROSITE" id="PS51186"/>
    </source>
</evidence>
<dbReference type="Proteomes" id="UP000198393">
    <property type="component" value="Unassembled WGS sequence"/>
</dbReference>
<dbReference type="Pfam" id="PF13673">
    <property type="entry name" value="Acetyltransf_10"/>
    <property type="match status" value="1"/>
</dbReference>
<keyword evidence="2" id="KW-0808">Transferase</keyword>
<accession>A0A239L8A8</accession>
<name>A0A239L8A8_EKHLU</name>
<organism evidence="2 3">
    <name type="scientific">Ekhidna lutea</name>
    <dbReference type="NCBI Taxonomy" id="447679"/>
    <lineage>
        <taxon>Bacteria</taxon>
        <taxon>Pseudomonadati</taxon>
        <taxon>Bacteroidota</taxon>
        <taxon>Cytophagia</taxon>
        <taxon>Cytophagales</taxon>
        <taxon>Reichenbachiellaceae</taxon>
        <taxon>Ekhidna</taxon>
    </lineage>
</organism>
<proteinExistence type="predicted"/>
<protein>
    <submittedName>
        <fullName evidence="2">Acetyltransferase (GNAT) domain-containing protein</fullName>
    </submittedName>
</protein>
<dbReference type="SUPFAM" id="SSF55729">
    <property type="entry name" value="Acyl-CoA N-acyltransferases (Nat)"/>
    <property type="match status" value="1"/>
</dbReference>
<dbReference type="RefSeq" id="WP_089357745.1">
    <property type="nucleotide sequence ID" value="NZ_FZPD01000005.1"/>
</dbReference>
<dbReference type="CDD" id="cd04301">
    <property type="entry name" value="NAT_SF"/>
    <property type="match status" value="1"/>
</dbReference>